<dbReference type="GO" id="GO:0006207">
    <property type="term" value="P:'de novo' pyrimidine nucleobase biosynthetic process"/>
    <property type="evidence" value="ECO:0007669"/>
    <property type="project" value="TreeGrafter"/>
</dbReference>
<accession>A0A0G1T1P7</accession>
<proteinExistence type="predicted"/>
<evidence type="ECO:0000313" key="5">
    <source>
        <dbReference type="Proteomes" id="UP000034879"/>
    </source>
</evidence>
<comment type="caution">
    <text evidence="4">The sequence shown here is derived from an EMBL/GenBank/DDBJ whole genome shotgun (WGS) entry which is preliminary data.</text>
</comment>
<dbReference type="EMBL" id="LCOJ01000006">
    <property type="protein sequence ID" value="KKU75674.1"/>
    <property type="molecule type" value="Genomic_DNA"/>
</dbReference>
<dbReference type="GO" id="GO:0005737">
    <property type="term" value="C:cytoplasm"/>
    <property type="evidence" value="ECO:0007669"/>
    <property type="project" value="TreeGrafter"/>
</dbReference>
<dbReference type="PANTHER" id="PTHR48109:SF1">
    <property type="entry name" value="DIHYDROOROTATE DEHYDROGENASE (FUMARATE)"/>
    <property type="match status" value="1"/>
</dbReference>
<dbReference type="AlphaFoldDB" id="A0A0G1T1P7"/>
<dbReference type="PANTHER" id="PTHR48109">
    <property type="entry name" value="DIHYDROOROTATE DEHYDROGENASE (QUINONE), MITOCHONDRIAL-RELATED"/>
    <property type="match status" value="1"/>
</dbReference>
<dbReference type="PATRIC" id="fig|1618749.3.peg.165"/>
<dbReference type="GO" id="GO:0006221">
    <property type="term" value="P:pyrimidine nucleotide biosynthetic process"/>
    <property type="evidence" value="ECO:0007669"/>
    <property type="project" value="UniProtKB-KW"/>
</dbReference>
<evidence type="ECO:0000256" key="1">
    <source>
        <dbReference type="ARBA" id="ARBA00001917"/>
    </source>
</evidence>
<dbReference type="InterPro" id="IPR013785">
    <property type="entry name" value="Aldolase_TIM"/>
</dbReference>
<dbReference type="GO" id="GO:0004152">
    <property type="term" value="F:dihydroorotate dehydrogenase activity"/>
    <property type="evidence" value="ECO:0007669"/>
    <property type="project" value="TreeGrafter"/>
</dbReference>
<evidence type="ECO:0000313" key="4">
    <source>
        <dbReference type="EMBL" id="KKU75674.1"/>
    </source>
</evidence>
<sequence>MLHTPFYDPEKSYEENFTEGPFGAFTDGKVFKDEGEPKYDFLGVKVNSPFGIAAGPLVNSKFIEASFEKGFDLCVYKTVRSGVYPAHPYPNVVSVKVDGDLTYEKAQGEVEMQAGFDQPLTITNSFGVPSRTPEFWQEDCDRAVGYAGIGQTVILSFMGTAREHQTRDEFIADHTLVARLAKQTRAKVFEMNLSCPNVGNEGLICYDLDMTEALSKAVKAVNARSSSTFLKEKNADLMLKQSLFGFLATKNSDGKIIYQDISENKKISDEEKIFAKSVFVNVNSKENAIMISINGIQSLLTEKKLSSFGSKRIETVKTNPDSELKIIVQK</sequence>
<comment type="cofactor">
    <cofactor evidence="1">
        <name>FMN</name>
        <dbReference type="ChEBI" id="CHEBI:58210"/>
    </cofactor>
</comment>
<keyword evidence="3" id="KW-0665">Pyrimidine biosynthesis</keyword>
<evidence type="ECO:0000256" key="3">
    <source>
        <dbReference type="ARBA" id="ARBA00022975"/>
    </source>
</evidence>
<dbReference type="SUPFAM" id="SSF51395">
    <property type="entry name" value="FMN-linked oxidoreductases"/>
    <property type="match status" value="1"/>
</dbReference>
<dbReference type="Proteomes" id="UP000034879">
    <property type="component" value="Unassembled WGS sequence"/>
</dbReference>
<comment type="pathway">
    <text evidence="2">Pyrimidine metabolism; UMP biosynthesis via de novo pathway.</text>
</comment>
<evidence type="ECO:0000256" key="2">
    <source>
        <dbReference type="ARBA" id="ARBA00004725"/>
    </source>
</evidence>
<protein>
    <submittedName>
        <fullName evidence="4">Dihydroorotate oxidase</fullName>
    </submittedName>
</protein>
<reference evidence="4 5" key="1">
    <citation type="journal article" date="2015" name="Nature">
        <title>rRNA introns, odd ribosomes, and small enigmatic genomes across a large radiation of phyla.</title>
        <authorList>
            <person name="Brown C.T."/>
            <person name="Hug L.A."/>
            <person name="Thomas B.C."/>
            <person name="Sharon I."/>
            <person name="Castelle C.J."/>
            <person name="Singh A."/>
            <person name="Wilkins M.J."/>
            <person name="Williams K.H."/>
            <person name="Banfield J.F."/>
        </authorList>
    </citation>
    <scope>NUCLEOTIDE SEQUENCE [LARGE SCALE GENOMIC DNA]</scope>
</reference>
<dbReference type="InterPro" id="IPR050074">
    <property type="entry name" value="DHO_dehydrogenase"/>
</dbReference>
<dbReference type="Gene3D" id="3.20.20.70">
    <property type="entry name" value="Aldolase class I"/>
    <property type="match status" value="1"/>
</dbReference>
<gene>
    <name evidence="4" type="ORF">UY01_C0006G0003</name>
</gene>
<organism evidence="4 5">
    <name type="scientific">Candidatus Nomurabacteria bacterium GW2011_GWB1_47_6</name>
    <dbReference type="NCBI Taxonomy" id="1618749"/>
    <lineage>
        <taxon>Bacteria</taxon>
        <taxon>Candidatus Nomuraibacteriota</taxon>
    </lineage>
</organism>
<name>A0A0G1T1P7_9BACT</name>